<dbReference type="Pfam" id="PF00651">
    <property type="entry name" value="BTB"/>
    <property type="match status" value="1"/>
</dbReference>
<evidence type="ECO:0000313" key="2">
    <source>
        <dbReference type="EMBL" id="RWS19522.1"/>
    </source>
</evidence>
<dbReference type="PANTHER" id="PTHR46306:SF1">
    <property type="entry name" value="BTB_POZ DOMAIN-CONTAINING PROTEIN 9"/>
    <property type="match status" value="1"/>
</dbReference>
<sequence length="251" mass="28395">MDDLRNLTFVVEGEEIKVNKTLMAASCVYFNTMLFGNTNESKQSTIELKGTPKEALKKSLNCDITKLFKLLVKWKEANANENCDDLFANLRLYLISTEDFIAYVMPTKLISSDDYLINTATKKISKRYTKCSDATGKEGVCVKKEVSPFYQPNEFYISLAADSTLSFHMKKSKIKMNVICFKVYFGSNQANFRIEIKNNRSKNVKVTHIVCVAINVLESSHRFDEYEITISPSTVSVSSVIPCNTVVIVHV</sequence>
<dbReference type="GO" id="GO:0050804">
    <property type="term" value="P:modulation of chemical synaptic transmission"/>
    <property type="evidence" value="ECO:0007669"/>
    <property type="project" value="TreeGrafter"/>
</dbReference>
<dbReference type="Proteomes" id="UP000288716">
    <property type="component" value="Unassembled WGS sequence"/>
</dbReference>
<protein>
    <recommendedName>
        <fullName evidence="1">BTB domain-containing protein</fullName>
    </recommendedName>
</protein>
<dbReference type="PROSITE" id="PS50097">
    <property type="entry name" value="BTB"/>
    <property type="match status" value="1"/>
</dbReference>
<reference evidence="2 3" key="1">
    <citation type="journal article" date="2018" name="Gigascience">
        <title>Genomes of trombidid mites reveal novel predicted allergens and laterally-transferred genes associated with secondary metabolism.</title>
        <authorList>
            <person name="Dong X."/>
            <person name="Chaisiri K."/>
            <person name="Xia D."/>
            <person name="Armstrong S.D."/>
            <person name="Fang Y."/>
            <person name="Donnelly M.J."/>
            <person name="Kadowaki T."/>
            <person name="McGarry J.W."/>
            <person name="Darby A.C."/>
            <person name="Makepeace B.L."/>
        </authorList>
    </citation>
    <scope>NUCLEOTIDE SEQUENCE [LARGE SCALE GENOMIC DNA]</scope>
    <source>
        <strain evidence="2">UoL-UT</strain>
    </source>
</reference>
<dbReference type="GO" id="GO:0048512">
    <property type="term" value="P:circadian behavior"/>
    <property type="evidence" value="ECO:0007669"/>
    <property type="project" value="TreeGrafter"/>
</dbReference>
<organism evidence="2 3">
    <name type="scientific">Leptotrombidium deliense</name>
    <dbReference type="NCBI Taxonomy" id="299467"/>
    <lineage>
        <taxon>Eukaryota</taxon>
        <taxon>Metazoa</taxon>
        <taxon>Ecdysozoa</taxon>
        <taxon>Arthropoda</taxon>
        <taxon>Chelicerata</taxon>
        <taxon>Arachnida</taxon>
        <taxon>Acari</taxon>
        <taxon>Acariformes</taxon>
        <taxon>Trombidiformes</taxon>
        <taxon>Prostigmata</taxon>
        <taxon>Anystina</taxon>
        <taxon>Parasitengona</taxon>
        <taxon>Trombiculoidea</taxon>
        <taxon>Trombiculidae</taxon>
        <taxon>Leptotrombidium</taxon>
    </lineage>
</organism>
<proteinExistence type="predicted"/>
<feature type="domain" description="BTB" evidence="1">
    <location>
        <begin position="5"/>
        <end position="61"/>
    </location>
</feature>
<name>A0A443RVX7_9ACAR</name>
<dbReference type="InterPro" id="IPR011333">
    <property type="entry name" value="SKP1/BTB/POZ_sf"/>
</dbReference>
<gene>
    <name evidence="2" type="ORF">B4U80_14414</name>
</gene>
<dbReference type="GO" id="GO:0005737">
    <property type="term" value="C:cytoplasm"/>
    <property type="evidence" value="ECO:0007669"/>
    <property type="project" value="TreeGrafter"/>
</dbReference>
<dbReference type="OrthoDB" id="6420239at2759"/>
<dbReference type="PANTHER" id="PTHR46306">
    <property type="entry name" value="BTB/POZ DOMAIN-CONTAINING PROTEIN 9"/>
    <property type="match status" value="1"/>
</dbReference>
<dbReference type="EMBL" id="NCKV01025278">
    <property type="protein sequence ID" value="RWS19522.1"/>
    <property type="molecule type" value="Genomic_DNA"/>
</dbReference>
<evidence type="ECO:0000259" key="1">
    <source>
        <dbReference type="PROSITE" id="PS50097"/>
    </source>
</evidence>
<dbReference type="AlphaFoldDB" id="A0A443RVX7"/>
<keyword evidence="3" id="KW-1185">Reference proteome</keyword>
<dbReference type="VEuPathDB" id="VectorBase:LDEU012518"/>
<dbReference type="InterPro" id="IPR000210">
    <property type="entry name" value="BTB/POZ_dom"/>
</dbReference>
<evidence type="ECO:0000313" key="3">
    <source>
        <dbReference type="Proteomes" id="UP000288716"/>
    </source>
</evidence>
<dbReference type="InterPro" id="IPR052407">
    <property type="entry name" value="BTB_POZ_domain_cont_9"/>
</dbReference>
<comment type="caution">
    <text evidence="2">The sequence shown here is derived from an EMBL/GenBank/DDBJ whole genome shotgun (WGS) entry which is preliminary data.</text>
</comment>
<dbReference type="GO" id="GO:0008344">
    <property type="term" value="P:adult locomotory behavior"/>
    <property type="evidence" value="ECO:0007669"/>
    <property type="project" value="TreeGrafter"/>
</dbReference>
<dbReference type="SUPFAM" id="SSF54695">
    <property type="entry name" value="POZ domain"/>
    <property type="match status" value="1"/>
</dbReference>
<dbReference type="Gene3D" id="3.30.710.10">
    <property type="entry name" value="Potassium Channel Kv1.1, Chain A"/>
    <property type="match status" value="1"/>
</dbReference>
<accession>A0A443RVX7</accession>